<dbReference type="Pfam" id="PF00155">
    <property type="entry name" value="Aminotran_1_2"/>
    <property type="match status" value="1"/>
</dbReference>
<dbReference type="Gene3D" id="3.90.1150.10">
    <property type="entry name" value="Aspartate Aminotransferase, domain 1"/>
    <property type="match status" value="1"/>
</dbReference>
<evidence type="ECO:0000313" key="5">
    <source>
        <dbReference type="EMBL" id="MDX8443233.1"/>
    </source>
</evidence>
<dbReference type="EC" id="2.3.1.47" evidence="5"/>
<evidence type="ECO:0000256" key="1">
    <source>
        <dbReference type="ARBA" id="ARBA00001933"/>
    </source>
</evidence>
<dbReference type="Proteomes" id="UP001272097">
    <property type="component" value="Unassembled WGS sequence"/>
</dbReference>
<gene>
    <name evidence="5" type="ORF">RFM51_27060</name>
</gene>
<keyword evidence="5" id="KW-0012">Acyltransferase</keyword>
<dbReference type="PANTHER" id="PTHR13693">
    <property type="entry name" value="CLASS II AMINOTRANSFERASE/8-AMINO-7-OXONONANOATE SYNTHASE"/>
    <property type="match status" value="1"/>
</dbReference>
<evidence type="ECO:0000256" key="2">
    <source>
        <dbReference type="ARBA" id="ARBA00022679"/>
    </source>
</evidence>
<proteinExistence type="predicted"/>
<evidence type="ECO:0000256" key="3">
    <source>
        <dbReference type="ARBA" id="ARBA00022898"/>
    </source>
</evidence>
<name>A0ABU4X4K2_9HYPH</name>
<accession>A0ABU4X4K2</accession>
<dbReference type="InterPro" id="IPR004839">
    <property type="entry name" value="Aminotransferase_I/II_large"/>
</dbReference>
<dbReference type="InterPro" id="IPR015424">
    <property type="entry name" value="PyrdxlP-dep_Trfase"/>
</dbReference>
<feature type="domain" description="Aminotransferase class I/classII large" evidence="4">
    <location>
        <begin position="31"/>
        <end position="371"/>
    </location>
</feature>
<dbReference type="EMBL" id="JAVIIS010000057">
    <property type="protein sequence ID" value="MDX8443233.1"/>
    <property type="molecule type" value="Genomic_DNA"/>
</dbReference>
<evidence type="ECO:0000313" key="6">
    <source>
        <dbReference type="Proteomes" id="UP001272097"/>
    </source>
</evidence>
<dbReference type="InterPro" id="IPR015422">
    <property type="entry name" value="PyrdxlP-dep_Trfase_small"/>
</dbReference>
<reference evidence="5 6" key="1">
    <citation type="submission" date="2023-08" db="EMBL/GenBank/DDBJ databases">
        <title>Implementing the SeqCode for naming new Mesorhizobium species isolated from Vachellia karroo root nodules.</title>
        <authorList>
            <person name="Van Lill M."/>
        </authorList>
    </citation>
    <scope>NUCLEOTIDE SEQUENCE [LARGE SCALE GENOMIC DNA]</scope>
    <source>
        <strain evidence="5 6">VK3E</strain>
    </source>
</reference>
<comment type="caution">
    <text evidence="5">The sequence shown here is derived from an EMBL/GenBank/DDBJ whole genome shotgun (WGS) entry which is preliminary data.</text>
</comment>
<comment type="cofactor">
    <cofactor evidence="1">
        <name>pyridoxal 5'-phosphate</name>
        <dbReference type="ChEBI" id="CHEBI:597326"/>
    </cofactor>
</comment>
<organism evidence="5 6">
    <name type="scientific">Mesorhizobium australafricanum</name>
    <dbReference type="NCBI Taxonomy" id="3072311"/>
    <lineage>
        <taxon>Bacteria</taxon>
        <taxon>Pseudomonadati</taxon>
        <taxon>Pseudomonadota</taxon>
        <taxon>Alphaproteobacteria</taxon>
        <taxon>Hyphomicrobiales</taxon>
        <taxon>Phyllobacteriaceae</taxon>
        <taxon>Mesorhizobium</taxon>
    </lineage>
</organism>
<keyword evidence="2 5" id="KW-0808">Transferase</keyword>
<dbReference type="InterPro" id="IPR015421">
    <property type="entry name" value="PyrdxlP-dep_Trfase_major"/>
</dbReference>
<keyword evidence="3" id="KW-0663">Pyridoxal phosphate</keyword>
<protein>
    <submittedName>
        <fullName evidence="5">8-amino-7-oxononanoate synthase</fullName>
        <ecNumber evidence="5">2.3.1.47</ecNumber>
    </submittedName>
</protein>
<keyword evidence="6" id="KW-1185">Reference proteome</keyword>
<dbReference type="InterPro" id="IPR050087">
    <property type="entry name" value="AON_synthase_class-II"/>
</dbReference>
<dbReference type="SUPFAM" id="SSF53383">
    <property type="entry name" value="PLP-dependent transferases"/>
    <property type="match status" value="1"/>
</dbReference>
<dbReference type="PANTHER" id="PTHR13693:SF100">
    <property type="entry name" value="8-AMINO-7-OXONONANOATE SYNTHASE"/>
    <property type="match status" value="1"/>
</dbReference>
<dbReference type="Gene3D" id="3.40.640.10">
    <property type="entry name" value="Type I PLP-dependent aspartate aminotransferase-like (Major domain)"/>
    <property type="match status" value="1"/>
</dbReference>
<dbReference type="GO" id="GO:0008710">
    <property type="term" value="F:8-amino-7-oxononanoate synthase activity"/>
    <property type="evidence" value="ECO:0007669"/>
    <property type="project" value="UniProtKB-EC"/>
</dbReference>
<sequence length="382" mass="40689">MNEALLARYEATLQGLARKDRLRRLAPRAGLDFSSNDYLGLAACKRLGDAVAAAIARGTPVGATGSRLLRGNAPEHEELEAHAAAFFGAERALFFGGGYIANFAILTALPQKGDLLVLDELAHASMHEGARAGRAEFVLAAHNDVDAIEDQIACWRAEGGVGRVWIAVESLYSMDGDRAPLESLVALADRHEAFIVVDEAHATGVWGPDGRGLAVAFEGRDNILALHTCGKALGASGALVTGPRTLCDYLINRCRPFIYATAPSPLMAVAAREALAILSDEPERRLRLHEIIAFAGRQLAERLGTAPSGSQIQPIIIGDNRRTMAVAAALQARGFDIRGIRPPTVPEGTSRLRISLTLNVDQAAISAMIDALVEALAQNDQR</sequence>
<evidence type="ECO:0000259" key="4">
    <source>
        <dbReference type="Pfam" id="PF00155"/>
    </source>
</evidence>
<dbReference type="RefSeq" id="WP_320217226.1">
    <property type="nucleotide sequence ID" value="NZ_JAVIIS010000057.1"/>
</dbReference>